<feature type="transmembrane region" description="Helical" evidence="6">
    <location>
        <begin position="919"/>
        <end position="936"/>
    </location>
</feature>
<feature type="compositionally biased region" description="Basic and acidic residues" evidence="5">
    <location>
        <begin position="55"/>
        <end position="68"/>
    </location>
</feature>
<evidence type="ECO:0000256" key="3">
    <source>
        <dbReference type="ARBA" id="ARBA00022989"/>
    </source>
</evidence>
<dbReference type="InterPro" id="IPR018823">
    <property type="entry name" value="ArAE_2_N"/>
</dbReference>
<feature type="transmembrane region" description="Helical" evidence="6">
    <location>
        <begin position="204"/>
        <end position="225"/>
    </location>
</feature>
<keyword evidence="4 6" id="KW-0472">Membrane</keyword>
<evidence type="ECO:0000313" key="11">
    <source>
        <dbReference type="Proteomes" id="UP001388673"/>
    </source>
</evidence>
<feature type="region of interest" description="Disordered" evidence="5">
    <location>
        <begin position="512"/>
        <end position="558"/>
    </location>
</feature>
<name>A0AAW0YYL3_9TREE</name>
<feature type="region of interest" description="Disordered" evidence="5">
    <location>
        <begin position="1"/>
        <end position="114"/>
    </location>
</feature>
<proteinExistence type="predicted"/>
<evidence type="ECO:0000256" key="2">
    <source>
        <dbReference type="ARBA" id="ARBA00022692"/>
    </source>
</evidence>
<feature type="transmembrane region" description="Helical" evidence="6">
    <location>
        <begin position="325"/>
        <end position="347"/>
    </location>
</feature>
<dbReference type="Pfam" id="PF13515">
    <property type="entry name" value="FUSC_2"/>
    <property type="match status" value="1"/>
</dbReference>
<dbReference type="PANTHER" id="PTHR37994:SF1">
    <property type="entry name" value="ER TRANSPORTER 6TM N-TERMINAL DOMAIN-CONTAINING PROTEIN"/>
    <property type="match status" value="1"/>
</dbReference>
<feature type="transmembrane region" description="Helical" evidence="6">
    <location>
        <begin position="942"/>
        <end position="961"/>
    </location>
</feature>
<accession>A0AAW0YYL3</accession>
<dbReference type="EMBL" id="JBCAWK010000004">
    <property type="protein sequence ID" value="KAK8861286.1"/>
    <property type="molecule type" value="Genomic_DNA"/>
</dbReference>
<gene>
    <name evidence="10" type="ORF">IAR55_002105</name>
</gene>
<feature type="transmembrane region" description="Helical" evidence="6">
    <location>
        <begin position="299"/>
        <end position="319"/>
    </location>
</feature>
<feature type="transmembrane region" description="Helical" evidence="6">
    <location>
        <begin position="862"/>
        <end position="881"/>
    </location>
</feature>
<feature type="transmembrane region" description="Helical" evidence="6">
    <location>
        <begin position="1000"/>
        <end position="1021"/>
    </location>
</feature>
<dbReference type="Pfam" id="PF10334">
    <property type="entry name" value="BRE4"/>
    <property type="match status" value="1"/>
</dbReference>
<evidence type="ECO:0000256" key="1">
    <source>
        <dbReference type="ARBA" id="ARBA00004141"/>
    </source>
</evidence>
<dbReference type="InterPro" id="IPR018820">
    <property type="entry name" value="BRE4-related_DUF2421"/>
</dbReference>
<reference evidence="10 11" key="1">
    <citation type="journal article" date="2024" name="bioRxiv">
        <title>Comparative genomics of Cryptococcus and Kwoniella reveals pathogenesis evolution and contrasting karyotype dynamics via intercentromeric recombination or chromosome fusion.</title>
        <authorList>
            <person name="Coelho M.A."/>
            <person name="David-Palma M."/>
            <person name="Shea T."/>
            <person name="Bowers K."/>
            <person name="McGinley-Smith S."/>
            <person name="Mohammad A.W."/>
            <person name="Gnirke A."/>
            <person name="Yurkov A.M."/>
            <person name="Nowrousian M."/>
            <person name="Sun S."/>
            <person name="Cuomo C.A."/>
            <person name="Heitman J."/>
        </authorList>
    </citation>
    <scope>NUCLEOTIDE SEQUENCE [LARGE SCALE GENOMIC DNA]</scope>
    <source>
        <strain evidence="10 11">CBS 13917</strain>
    </source>
</reference>
<dbReference type="AlphaFoldDB" id="A0AAW0YYL3"/>
<comment type="subcellular location">
    <subcellularLocation>
        <location evidence="1">Membrane</location>
        <topology evidence="1">Multi-pass membrane protein</topology>
    </subcellularLocation>
</comment>
<evidence type="ECO:0000259" key="9">
    <source>
        <dbReference type="Pfam" id="PF13515"/>
    </source>
</evidence>
<evidence type="ECO:0000256" key="6">
    <source>
        <dbReference type="SAM" id="Phobius"/>
    </source>
</evidence>
<evidence type="ECO:0000256" key="5">
    <source>
        <dbReference type="SAM" id="MobiDB-lite"/>
    </source>
</evidence>
<evidence type="ECO:0000259" key="7">
    <source>
        <dbReference type="Pfam" id="PF10334"/>
    </source>
</evidence>
<dbReference type="PANTHER" id="PTHR37994">
    <property type="entry name" value="ARAE_2_N DOMAIN-CONTAINING PROTEIN-RELATED"/>
    <property type="match status" value="1"/>
</dbReference>
<dbReference type="Pfam" id="PF10337">
    <property type="entry name" value="ArAE_2_N"/>
    <property type="match status" value="1"/>
</dbReference>
<feature type="compositionally biased region" description="Basic and acidic residues" evidence="5">
    <location>
        <begin position="512"/>
        <end position="523"/>
    </location>
</feature>
<evidence type="ECO:0000256" key="4">
    <source>
        <dbReference type="ARBA" id="ARBA00023136"/>
    </source>
</evidence>
<dbReference type="InterPro" id="IPR049453">
    <property type="entry name" value="Memb_transporter_dom"/>
</dbReference>
<feature type="domain" description="Putative ER transporter 6TM N-terminal" evidence="8">
    <location>
        <begin position="139"/>
        <end position="484"/>
    </location>
</feature>
<dbReference type="GeneID" id="92179364"/>
<feature type="transmembrane region" description="Helical" evidence="6">
    <location>
        <begin position="154"/>
        <end position="172"/>
    </location>
</feature>
<keyword evidence="11" id="KW-1185">Reference proteome</keyword>
<keyword evidence="3 6" id="KW-1133">Transmembrane helix</keyword>
<feature type="compositionally biased region" description="Basic and acidic residues" evidence="5">
    <location>
        <begin position="533"/>
        <end position="558"/>
    </location>
</feature>
<protein>
    <recommendedName>
        <fullName evidence="12">ER transporter 6TM N-terminal domain-containing protein</fullName>
    </recommendedName>
</protein>
<evidence type="ECO:0000313" key="10">
    <source>
        <dbReference type="EMBL" id="KAK8861286.1"/>
    </source>
</evidence>
<organism evidence="10 11">
    <name type="scientific">Kwoniella newhampshirensis</name>
    <dbReference type="NCBI Taxonomy" id="1651941"/>
    <lineage>
        <taxon>Eukaryota</taxon>
        <taxon>Fungi</taxon>
        <taxon>Dikarya</taxon>
        <taxon>Basidiomycota</taxon>
        <taxon>Agaricomycotina</taxon>
        <taxon>Tremellomycetes</taxon>
        <taxon>Tremellales</taxon>
        <taxon>Cryptococcaceae</taxon>
        <taxon>Kwoniella</taxon>
    </lineage>
</organism>
<feature type="transmembrane region" description="Helical" evidence="6">
    <location>
        <begin position="178"/>
        <end position="197"/>
    </location>
</feature>
<sequence length="1257" mass="140130">MPFQTSPTVRIGPAINIITPPASPHPSQQSSAHPQELPSPVASSSSNVIGTGDSDETRAGSPKIDKQSKTRGKGNVKIDGNGGAGKRHKKTASFALTVEDKAQGEKDGRREGQGKSWMGRTVLLTRLRARRMVGHRWFSWIGPKLTYAGLRPVIRGYVASWFGLVLLMIVPVERAMGYAAFFVLVTGFMLPPVQPVVQTLEIYLNLFFFNGLAWAWVALGVFIAGRTRVPTDPARIAAAEAKYRYLEAMDPTTYRQRILYDGTYLQAKPAIVLAVFLAAGTGAALWWKLRTQPSPATFPLVLSCILIDIGLTTAAFYPYDFYTSGLLFFLPMSIQAGIGVLASLLIFPESVGHSFQSKFPGILSPLAAAMKSIELLFQEAEQSESQQEGDFLSTEPVESDIHTNKLNDWAERSKDIRRQLLVSLAGLPPLRAQQHYLSVDFSYSRLSGEDLRYLFDRLAIVQARSGGMAFFFDVIITNAKHSHLDSSAWSVRQIVESRPASRAASIRNEAMDDSRASMEDLHGNETPPHHHHELHDHHDPDDQYGHGDDDGTEGSSHDRSVYFGSKRLHFAGFRKRSGSPRGSPHGLLRDHRGSHLSLLDSLRKTQQPVGVYESTRYMDVERSFALDTEHVLAQLDILARGCLPVIRACEAALSAATGWILNVNSDRKLFSLHHKSKGTTPLTDGASTTEKNGAQRRKLEEVVGNLQSALDDFCIARLEIIKPYRHLFDPAHPADEEAHGKMHFRSLFQNFVAQYHLIEFTESLLKLLRLMEEFDRTRQKRRFWYPDFASMLLHVRQSHKDKHLTDGDDGHDNDAAFEINEEDNVLGEAKKRNPEYKPFDSPVLNLVSRLAKGLEIFSSRSFMYAIKAAILGALTSLPNFIASSASFYYFNRGIWCTIMAQLTLAVFSGDTTSAWLGRVVASFWGCLLGMVAWYIGCGSGQGNPYGLAAVCAVTFPMAIFFRVHFPGPVLTAVMTPVTFGLSYFNGSIGPLTYAQWGWDVAWRRFVCVMIGITAAWLFSYIPPVYSAKRAIRYSYAQTINSAGVILCAVLSRANDPHHHLKEDDSIRQQLITWRSKLNKLGARHANATYEYSLRGQWPEERYRALLDTLQDTLSLLSQLNHVVTQLDRPWRKALMDRTRLSDPMFLGDVLSVLSMCSTALRAGTALPQITPSPLVARFRMGKTKGLDLPHDPTDQHGELPSLVTVDVLESDNYMRYALGITTTFSLVARLDRIVVICKTLLGENFHISGLHLDQTRV</sequence>
<feature type="domain" description="DUF2421" evidence="7">
    <location>
        <begin position="1022"/>
        <end position="1245"/>
    </location>
</feature>
<keyword evidence="2 6" id="KW-0812">Transmembrane</keyword>
<evidence type="ECO:0000259" key="8">
    <source>
        <dbReference type="Pfam" id="PF10337"/>
    </source>
</evidence>
<feature type="transmembrane region" description="Helical" evidence="6">
    <location>
        <begin position="270"/>
        <end position="287"/>
    </location>
</feature>
<dbReference type="RefSeq" id="XP_066803911.1">
    <property type="nucleotide sequence ID" value="XM_066945222.1"/>
</dbReference>
<feature type="compositionally biased region" description="Low complexity" evidence="5">
    <location>
        <begin position="25"/>
        <end position="35"/>
    </location>
</feature>
<dbReference type="Proteomes" id="UP001388673">
    <property type="component" value="Unassembled WGS sequence"/>
</dbReference>
<feature type="transmembrane region" description="Helical" evidence="6">
    <location>
        <begin position="968"/>
        <end position="988"/>
    </location>
</feature>
<dbReference type="KEGG" id="kne:92179364"/>
<feature type="transmembrane region" description="Helical" evidence="6">
    <location>
        <begin position="887"/>
        <end position="907"/>
    </location>
</feature>
<dbReference type="GO" id="GO:0016020">
    <property type="term" value="C:membrane"/>
    <property type="evidence" value="ECO:0007669"/>
    <property type="project" value="UniProtKB-SubCell"/>
</dbReference>
<comment type="caution">
    <text evidence="10">The sequence shown here is derived from an EMBL/GenBank/DDBJ whole genome shotgun (WGS) entry which is preliminary data.</text>
</comment>
<feature type="domain" description="Integral membrane bound transporter" evidence="9">
    <location>
        <begin position="886"/>
        <end position="1018"/>
    </location>
</feature>
<feature type="compositionally biased region" description="Basic and acidic residues" evidence="5">
    <location>
        <begin position="98"/>
        <end position="113"/>
    </location>
</feature>
<evidence type="ECO:0008006" key="12">
    <source>
        <dbReference type="Google" id="ProtNLM"/>
    </source>
</evidence>